<dbReference type="GeneID" id="30027204"/>
<dbReference type="Proteomes" id="UP000092555">
    <property type="component" value="Unassembled WGS sequence"/>
</dbReference>
<protein>
    <recommendedName>
        <fullName evidence="1">ENTH domain-containing protein</fullName>
    </recommendedName>
</protein>
<dbReference type="InterPro" id="IPR013809">
    <property type="entry name" value="ENTH"/>
</dbReference>
<dbReference type="Pfam" id="PF01417">
    <property type="entry name" value="ENTH"/>
    <property type="match status" value="1"/>
</dbReference>
<evidence type="ECO:0000259" key="1">
    <source>
        <dbReference type="Pfam" id="PF01417"/>
    </source>
</evidence>
<sequence>MPLAINDEPLGPYNEELLNLSALSYDRKALSTITLNLEKKLAKSISNAESLKRLYTVAAPTLNRHRRLPDVQRSSTVHGFSSGESGDYRKNLEVLKCLTVIVYICQNGSHAFLQWAKQVCDTLIYPIGRLSFHPKTSNAIYLKAELIIKFCKDDMELKSARHSIDQIRSELKPGLAHRWVS</sequence>
<keyword evidence="3" id="KW-1185">Reference proteome</keyword>
<dbReference type="AlphaFoldDB" id="A0A1A0H8J1"/>
<organism evidence="2 3">
    <name type="scientific">Metschnikowia bicuspidata var. bicuspidata NRRL YB-4993</name>
    <dbReference type="NCBI Taxonomy" id="869754"/>
    <lineage>
        <taxon>Eukaryota</taxon>
        <taxon>Fungi</taxon>
        <taxon>Dikarya</taxon>
        <taxon>Ascomycota</taxon>
        <taxon>Saccharomycotina</taxon>
        <taxon>Pichiomycetes</taxon>
        <taxon>Metschnikowiaceae</taxon>
        <taxon>Metschnikowia</taxon>
    </lineage>
</organism>
<dbReference type="Gene3D" id="1.25.40.90">
    <property type="match status" value="1"/>
</dbReference>
<reference evidence="2 3" key="1">
    <citation type="submission" date="2016-05" db="EMBL/GenBank/DDBJ databases">
        <title>Comparative genomics of biotechnologically important yeasts.</title>
        <authorList>
            <consortium name="DOE Joint Genome Institute"/>
            <person name="Riley R."/>
            <person name="Haridas S."/>
            <person name="Wolfe K.H."/>
            <person name="Lopes M.R."/>
            <person name="Hittinger C.T."/>
            <person name="Goker M."/>
            <person name="Salamov A."/>
            <person name="Wisecaver J."/>
            <person name="Long T.M."/>
            <person name="Aerts A.L."/>
            <person name="Barry K."/>
            <person name="Choi C."/>
            <person name="Clum A."/>
            <person name="Coughlan A.Y."/>
            <person name="Deshpande S."/>
            <person name="Douglass A.P."/>
            <person name="Hanson S.J."/>
            <person name="Klenk H.-P."/>
            <person name="LaButti K."/>
            <person name="Lapidus A."/>
            <person name="Lindquist E."/>
            <person name="Lipzen A."/>
            <person name="Meier-kolthoff J.P."/>
            <person name="Ohm R.A."/>
            <person name="Otillar R.P."/>
            <person name="Pangilinan J."/>
            <person name="Peng Y."/>
            <person name="Rokas A."/>
            <person name="Rosa C.A."/>
            <person name="Scheuner C."/>
            <person name="Sibirny A.A."/>
            <person name="Slot J.C."/>
            <person name="Stielow J.B."/>
            <person name="Sun H."/>
            <person name="Kurtzman C.P."/>
            <person name="Blackwell M."/>
            <person name="Grigoriev I.V."/>
            <person name="Jeffries T.W."/>
        </authorList>
    </citation>
    <scope>NUCLEOTIDE SEQUENCE [LARGE SCALE GENOMIC DNA]</scope>
    <source>
        <strain evidence="2 3">NRRL YB-4993</strain>
    </source>
</reference>
<dbReference type="STRING" id="869754.A0A1A0H8J1"/>
<evidence type="ECO:0000313" key="3">
    <source>
        <dbReference type="Proteomes" id="UP000092555"/>
    </source>
</evidence>
<accession>A0A1A0H8J1</accession>
<dbReference type="EMBL" id="LXTC01000004">
    <property type="protein sequence ID" value="OBA20434.1"/>
    <property type="molecule type" value="Genomic_DNA"/>
</dbReference>
<feature type="domain" description="ENTH" evidence="1">
    <location>
        <begin position="4"/>
        <end position="155"/>
    </location>
</feature>
<gene>
    <name evidence="2" type="ORF">METBIDRAFT_12437</name>
</gene>
<proteinExistence type="predicted"/>
<evidence type="ECO:0000313" key="2">
    <source>
        <dbReference type="EMBL" id="OBA20434.1"/>
    </source>
</evidence>
<name>A0A1A0H8J1_9ASCO</name>
<comment type="caution">
    <text evidence="2">The sequence shown here is derived from an EMBL/GenBank/DDBJ whole genome shotgun (WGS) entry which is preliminary data.</text>
</comment>
<dbReference type="RefSeq" id="XP_018710956.1">
    <property type="nucleotide sequence ID" value="XM_018854228.1"/>
</dbReference>
<dbReference type="InterPro" id="IPR008942">
    <property type="entry name" value="ENTH_VHS"/>
</dbReference>
<dbReference type="OrthoDB" id="4033880at2759"/>
<dbReference type="SUPFAM" id="SSF48464">
    <property type="entry name" value="ENTH/VHS domain"/>
    <property type="match status" value="1"/>
</dbReference>